<sequence>MPITIGVDVGGSHISCAAIAKDGHRIISNTYFHDEVDSKGSKTEILKRWATTINKSIESIAPELIEGIGFAMPGPFLYKEGIAMFEVNDKYEALYNVSIVEELPKYLIDKKIKLRFLNDASAFGLGSILHKGEMENDKVVAITLGTGFGAAFFDKQTPLISGESIPENGCLWDKKFKEGISDDYFSTRWFLNKYKKNFNDVDVHGVKCILDTDRAAAIEIFKEFNKNMVAFMTPYLLKFKPDVLIIGGSIAKSSALFLPSLEEEFNKILPLSIKIIDNTEEANIIGASHTFNNEFWNEMKNSLPTI</sequence>
<dbReference type="AlphaFoldDB" id="I3C7N3"/>
<dbReference type="Pfam" id="PF00480">
    <property type="entry name" value="ROK"/>
    <property type="match status" value="1"/>
</dbReference>
<keyword evidence="3" id="KW-1185">Reference proteome</keyword>
<dbReference type="PANTHER" id="PTHR18964">
    <property type="entry name" value="ROK (REPRESSOR, ORF, KINASE) FAMILY"/>
    <property type="match status" value="1"/>
</dbReference>
<organism evidence="2 3">
    <name type="scientific">Galbibacter orientalis DSM 19592</name>
    <dbReference type="NCBI Taxonomy" id="926559"/>
    <lineage>
        <taxon>Bacteria</taxon>
        <taxon>Pseudomonadati</taxon>
        <taxon>Bacteroidota</taxon>
        <taxon>Flavobacteriia</taxon>
        <taxon>Flavobacteriales</taxon>
        <taxon>Flavobacteriaceae</taxon>
        <taxon>Galbibacter</taxon>
    </lineage>
</organism>
<dbReference type="InterPro" id="IPR043129">
    <property type="entry name" value="ATPase_NBD"/>
</dbReference>
<keyword evidence="2" id="KW-0418">Kinase</keyword>
<evidence type="ECO:0000256" key="1">
    <source>
        <dbReference type="ARBA" id="ARBA00006479"/>
    </source>
</evidence>
<reference evidence="2 3" key="1">
    <citation type="submission" date="2012-02" db="EMBL/GenBank/DDBJ databases">
        <title>Improved High-Quality Draft genome of Joostella marina DSM 19592.</title>
        <authorList>
            <consortium name="US DOE Joint Genome Institute (JGI-PGF)"/>
            <person name="Lucas S."/>
            <person name="Copeland A."/>
            <person name="Lapidus A."/>
            <person name="Bruce D."/>
            <person name="Goodwin L."/>
            <person name="Pitluck S."/>
            <person name="Peters L."/>
            <person name="Chertkov O."/>
            <person name="Ovchinnikova G."/>
            <person name="Kyrpides N."/>
            <person name="Mavromatis K."/>
            <person name="Detter J.C."/>
            <person name="Han C."/>
            <person name="Land M."/>
            <person name="Hauser L."/>
            <person name="Markowitz V."/>
            <person name="Cheng J.-F."/>
            <person name="Hugenholtz P."/>
            <person name="Woyke T."/>
            <person name="Wu D."/>
            <person name="Tindall B."/>
            <person name="Brambilla E."/>
            <person name="Klenk H.-P."/>
            <person name="Eisen J.A."/>
        </authorList>
    </citation>
    <scope>NUCLEOTIDE SEQUENCE [LARGE SCALE GENOMIC DNA]</scope>
    <source>
        <strain evidence="2 3">DSM 19592</strain>
    </source>
</reference>
<gene>
    <name evidence="2" type="ORF">JoomaDRAFT_2654</name>
</gene>
<protein>
    <submittedName>
        <fullName evidence="2">Transcriptional regulator/sugar kinase</fullName>
    </submittedName>
</protein>
<dbReference type="EMBL" id="JH651379">
    <property type="protein sequence ID" value="EIJ39626.1"/>
    <property type="molecule type" value="Genomic_DNA"/>
</dbReference>
<dbReference type="CDD" id="cd23763">
    <property type="entry name" value="ASKHA_ATPase_ROK"/>
    <property type="match status" value="1"/>
</dbReference>
<name>I3C7N3_9FLAO</name>
<dbReference type="PANTHER" id="PTHR18964:SF149">
    <property type="entry name" value="BIFUNCTIONAL UDP-N-ACETYLGLUCOSAMINE 2-EPIMERASE_N-ACETYLMANNOSAMINE KINASE"/>
    <property type="match status" value="1"/>
</dbReference>
<dbReference type="Gene3D" id="3.30.420.40">
    <property type="match status" value="2"/>
</dbReference>
<dbReference type="Proteomes" id="UP000004690">
    <property type="component" value="Unassembled WGS sequence"/>
</dbReference>
<dbReference type="OrthoDB" id="49666at2"/>
<accession>I3C7N3</accession>
<dbReference type="InterPro" id="IPR000600">
    <property type="entry name" value="ROK"/>
</dbReference>
<dbReference type="STRING" id="926559.JoomaDRAFT_2654"/>
<keyword evidence="2" id="KW-0808">Transferase</keyword>
<dbReference type="SUPFAM" id="SSF53067">
    <property type="entry name" value="Actin-like ATPase domain"/>
    <property type="match status" value="1"/>
</dbReference>
<comment type="similarity">
    <text evidence="1">Belongs to the ROK (NagC/XylR) family.</text>
</comment>
<proteinExistence type="inferred from homology"/>
<evidence type="ECO:0000313" key="2">
    <source>
        <dbReference type="EMBL" id="EIJ39626.1"/>
    </source>
</evidence>
<dbReference type="RefSeq" id="WP_008613236.1">
    <property type="nucleotide sequence ID" value="NZ_JH651379.1"/>
</dbReference>
<dbReference type="GO" id="GO:0016301">
    <property type="term" value="F:kinase activity"/>
    <property type="evidence" value="ECO:0007669"/>
    <property type="project" value="UniProtKB-KW"/>
</dbReference>
<evidence type="ECO:0000313" key="3">
    <source>
        <dbReference type="Proteomes" id="UP000004690"/>
    </source>
</evidence>
<dbReference type="HOGENOM" id="CLU_036604_2_0_10"/>
<dbReference type="eggNOG" id="COG1940">
    <property type="taxonomic scope" value="Bacteria"/>
</dbReference>